<sequence length="484" mass="50132">MQRLWAIVDQQETASDWRWNLLQGVGFGSAALVATAVGRHLFGIDLPFTFALAAIAIGAVLGGALTASVGAATTIPTALVFSAHHPLVTPLNTLVVTGFAIILALFGGRMTLLRQRAGLAQGRSHQRELCLHSIFNTTPAAMLIVDAAGDVLAINRSARGILGIADPDTGRLRLADLLPGLPELSGDTPTAHALCRADGTRLALSLSSGPLPFAATGLRTLHLRDETEQVAAAERLALLQAELHQLARATALGQLGSAIAHELNQPLATAANFATVAQAALARGRDVGEVGAALDGAVQEIFRAAAVLKRLRRFVERGPLQAQWVDARDILAEGATLGMLAVRQAGAELKVSIAPDLAQLWIDAIQIQQVLLNLIANAADAVSDTAVRVIDLRAVSGPDGQCTITVSDTGPGIVPGQEQAIFAPFRTSKPHGLGVGLAICRAIVDAHEGTITAATNSNGGATFRVTLPQRPGIGSGGEMVAHAA</sequence>
<evidence type="ECO:0000259" key="10">
    <source>
        <dbReference type="PROSITE" id="PS50109"/>
    </source>
</evidence>
<evidence type="ECO:0000313" key="13">
    <source>
        <dbReference type="Proteomes" id="UP000240996"/>
    </source>
</evidence>
<dbReference type="EC" id="2.7.13.3" evidence="2"/>
<feature type="transmembrane region" description="Helical" evidence="9">
    <location>
        <begin position="87"/>
        <end position="106"/>
    </location>
</feature>
<dbReference type="PROSITE" id="PS50112">
    <property type="entry name" value="PAS"/>
    <property type="match status" value="1"/>
</dbReference>
<dbReference type="PANTHER" id="PTHR43065:SF10">
    <property type="entry name" value="PEROXIDE STRESS-ACTIVATED HISTIDINE KINASE MAK3"/>
    <property type="match status" value="1"/>
</dbReference>
<keyword evidence="7" id="KW-0067">ATP-binding</keyword>
<dbReference type="InterPro" id="IPR000014">
    <property type="entry name" value="PAS"/>
</dbReference>
<dbReference type="InterPro" id="IPR005467">
    <property type="entry name" value="His_kinase_dom"/>
</dbReference>
<dbReference type="Gene3D" id="1.10.287.130">
    <property type="match status" value="1"/>
</dbReference>
<dbReference type="SMART" id="SM00387">
    <property type="entry name" value="HATPase_c"/>
    <property type="match status" value="1"/>
</dbReference>
<evidence type="ECO:0000256" key="2">
    <source>
        <dbReference type="ARBA" id="ARBA00012438"/>
    </source>
</evidence>
<dbReference type="Pfam" id="PF13188">
    <property type="entry name" value="PAS_8"/>
    <property type="match status" value="1"/>
</dbReference>
<keyword evidence="9" id="KW-1133">Transmembrane helix</keyword>
<evidence type="ECO:0000313" key="12">
    <source>
        <dbReference type="EMBL" id="PTM47451.1"/>
    </source>
</evidence>
<dbReference type="EMBL" id="PZZN01000001">
    <property type="protein sequence ID" value="PTM47451.1"/>
    <property type="molecule type" value="Genomic_DNA"/>
</dbReference>
<dbReference type="InterPro" id="IPR035965">
    <property type="entry name" value="PAS-like_dom_sf"/>
</dbReference>
<feature type="domain" description="PAS" evidence="11">
    <location>
        <begin position="127"/>
        <end position="168"/>
    </location>
</feature>
<dbReference type="AlphaFoldDB" id="A0A2T4YUM6"/>
<evidence type="ECO:0000256" key="6">
    <source>
        <dbReference type="ARBA" id="ARBA00022777"/>
    </source>
</evidence>
<keyword evidence="9" id="KW-0812">Transmembrane</keyword>
<dbReference type="GO" id="GO:0005524">
    <property type="term" value="F:ATP binding"/>
    <property type="evidence" value="ECO:0007669"/>
    <property type="project" value="UniProtKB-KW"/>
</dbReference>
<dbReference type="CDD" id="cd00082">
    <property type="entry name" value="HisKA"/>
    <property type="match status" value="1"/>
</dbReference>
<feature type="transmembrane region" description="Helical" evidence="9">
    <location>
        <begin position="50"/>
        <end position="75"/>
    </location>
</feature>
<keyword evidence="4" id="KW-0808">Transferase</keyword>
<dbReference type="InterPro" id="IPR004358">
    <property type="entry name" value="Sig_transdc_His_kin-like_C"/>
</dbReference>
<comment type="catalytic activity">
    <reaction evidence="1">
        <text>ATP + protein L-histidine = ADP + protein N-phospho-L-histidine.</text>
        <dbReference type="EC" id="2.7.13.3"/>
    </reaction>
</comment>
<reference evidence="12 13" key="1">
    <citation type="submission" date="2018-04" db="EMBL/GenBank/DDBJ databases">
        <title>Genomic Encyclopedia of Type Strains, Phase III (KMG-III): the genomes of soil and plant-associated and newly described type strains.</title>
        <authorList>
            <person name="Whitman W."/>
        </authorList>
    </citation>
    <scope>NUCLEOTIDE SEQUENCE [LARGE SCALE GENOMIC DNA]</scope>
    <source>
        <strain evidence="12 13">NW12</strain>
    </source>
</reference>
<proteinExistence type="predicted"/>
<dbReference type="InterPro" id="IPR036890">
    <property type="entry name" value="HATPase_C_sf"/>
</dbReference>
<feature type="transmembrane region" description="Helical" evidence="9">
    <location>
        <begin position="20"/>
        <end position="38"/>
    </location>
</feature>
<keyword evidence="5" id="KW-0547">Nucleotide-binding</keyword>
<dbReference type="SUPFAM" id="SSF47384">
    <property type="entry name" value="Homodimeric domain of signal transducing histidine kinase"/>
    <property type="match status" value="1"/>
</dbReference>
<evidence type="ECO:0000256" key="4">
    <source>
        <dbReference type="ARBA" id="ARBA00022679"/>
    </source>
</evidence>
<evidence type="ECO:0000256" key="7">
    <source>
        <dbReference type="ARBA" id="ARBA00022840"/>
    </source>
</evidence>
<accession>A0A2T4YUM6</accession>
<dbReference type="RefSeq" id="WP_146163635.1">
    <property type="nucleotide sequence ID" value="NZ_PZZN01000001.1"/>
</dbReference>
<keyword evidence="13" id="KW-1185">Reference proteome</keyword>
<dbReference type="SUPFAM" id="SSF55785">
    <property type="entry name" value="PYP-like sensor domain (PAS domain)"/>
    <property type="match status" value="1"/>
</dbReference>
<gene>
    <name evidence="12" type="ORF">C8J24_0848</name>
</gene>
<dbReference type="InterPro" id="IPR036097">
    <property type="entry name" value="HisK_dim/P_sf"/>
</dbReference>
<keyword evidence="3" id="KW-0597">Phosphoprotein</keyword>
<dbReference type="PANTHER" id="PTHR43065">
    <property type="entry name" value="SENSOR HISTIDINE KINASE"/>
    <property type="match status" value="1"/>
</dbReference>
<keyword evidence="8" id="KW-0902">Two-component regulatory system</keyword>
<dbReference type="Proteomes" id="UP000240996">
    <property type="component" value="Unassembled WGS sequence"/>
</dbReference>
<comment type="caution">
    <text evidence="12">The sequence shown here is derived from an EMBL/GenBank/DDBJ whole genome shotgun (WGS) entry which is preliminary data.</text>
</comment>
<keyword evidence="6 12" id="KW-0418">Kinase</keyword>
<feature type="domain" description="Histidine kinase" evidence="10">
    <location>
        <begin position="258"/>
        <end position="471"/>
    </location>
</feature>
<dbReference type="PROSITE" id="PS50109">
    <property type="entry name" value="HIS_KIN"/>
    <property type="match status" value="1"/>
</dbReference>
<evidence type="ECO:0000256" key="8">
    <source>
        <dbReference type="ARBA" id="ARBA00023012"/>
    </source>
</evidence>
<evidence type="ECO:0000256" key="5">
    <source>
        <dbReference type="ARBA" id="ARBA00022741"/>
    </source>
</evidence>
<dbReference type="PRINTS" id="PR00344">
    <property type="entry name" value="BCTRLSENSOR"/>
</dbReference>
<dbReference type="InterPro" id="IPR003661">
    <property type="entry name" value="HisK_dim/P_dom"/>
</dbReference>
<organism evidence="12 13">
    <name type="scientific">Sphingomonas aerolata</name>
    <dbReference type="NCBI Taxonomy" id="185951"/>
    <lineage>
        <taxon>Bacteria</taxon>
        <taxon>Pseudomonadati</taxon>
        <taxon>Pseudomonadota</taxon>
        <taxon>Alphaproteobacteria</taxon>
        <taxon>Sphingomonadales</taxon>
        <taxon>Sphingomonadaceae</taxon>
        <taxon>Sphingomonas</taxon>
    </lineage>
</organism>
<dbReference type="GO" id="GO:0000155">
    <property type="term" value="F:phosphorelay sensor kinase activity"/>
    <property type="evidence" value="ECO:0007669"/>
    <property type="project" value="InterPro"/>
</dbReference>
<dbReference type="InterPro" id="IPR003594">
    <property type="entry name" value="HATPase_dom"/>
</dbReference>
<name>A0A2T4YUM6_9SPHN</name>
<dbReference type="Gene3D" id="3.30.565.10">
    <property type="entry name" value="Histidine kinase-like ATPase, C-terminal domain"/>
    <property type="match status" value="1"/>
</dbReference>
<dbReference type="SUPFAM" id="SSF55874">
    <property type="entry name" value="ATPase domain of HSP90 chaperone/DNA topoisomerase II/histidine kinase"/>
    <property type="match status" value="1"/>
</dbReference>
<keyword evidence="9" id="KW-0472">Membrane</keyword>
<dbReference type="Pfam" id="PF02518">
    <property type="entry name" value="HATPase_c"/>
    <property type="match status" value="1"/>
</dbReference>
<protein>
    <recommendedName>
        <fullName evidence="2">histidine kinase</fullName>
        <ecNumber evidence="2">2.7.13.3</ecNumber>
    </recommendedName>
</protein>
<evidence type="ECO:0000259" key="11">
    <source>
        <dbReference type="PROSITE" id="PS50112"/>
    </source>
</evidence>
<evidence type="ECO:0000256" key="9">
    <source>
        <dbReference type="SAM" id="Phobius"/>
    </source>
</evidence>
<evidence type="ECO:0000256" key="1">
    <source>
        <dbReference type="ARBA" id="ARBA00000085"/>
    </source>
</evidence>
<evidence type="ECO:0000256" key="3">
    <source>
        <dbReference type="ARBA" id="ARBA00022553"/>
    </source>
</evidence>